<protein>
    <recommendedName>
        <fullName evidence="4">DUF4198 domain-containing protein</fullName>
    </recommendedName>
</protein>
<dbReference type="InterPro" id="IPR019613">
    <property type="entry name" value="DUF4198"/>
</dbReference>
<name>A0A5S9IRX9_UABAM</name>
<dbReference type="AlphaFoldDB" id="A0A5S9IRX9"/>
<evidence type="ECO:0008006" key="4">
    <source>
        <dbReference type="Google" id="ProtNLM"/>
    </source>
</evidence>
<dbReference type="Proteomes" id="UP000326354">
    <property type="component" value="Chromosome"/>
</dbReference>
<accession>A0A5S9IRX9</accession>
<gene>
    <name evidence="2" type="ORF">UABAM_05425</name>
</gene>
<keyword evidence="3" id="KW-1185">Reference proteome</keyword>
<feature type="chain" id="PRO_5024861974" description="DUF4198 domain-containing protein" evidence="1">
    <location>
        <begin position="18"/>
        <end position="250"/>
    </location>
</feature>
<keyword evidence="1" id="KW-0732">Signal</keyword>
<dbReference type="Pfam" id="PF10670">
    <property type="entry name" value="DUF4198"/>
    <property type="match status" value="1"/>
</dbReference>
<feature type="signal peptide" evidence="1">
    <location>
        <begin position="1"/>
        <end position="17"/>
    </location>
</feature>
<organism evidence="2 3">
    <name type="scientific">Uabimicrobium amorphum</name>
    <dbReference type="NCBI Taxonomy" id="2596890"/>
    <lineage>
        <taxon>Bacteria</taxon>
        <taxon>Pseudomonadati</taxon>
        <taxon>Planctomycetota</taxon>
        <taxon>Candidatus Uabimicrobiia</taxon>
        <taxon>Candidatus Uabimicrobiales</taxon>
        <taxon>Candidatus Uabimicrobiaceae</taxon>
        <taxon>Candidatus Uabimicrobium</taxon>
    </lineage>
</organism>
<reference evidence="2 3" key="1">
    <citation type="submission" date="2019-08" db="EMBL/GenBank/DDBJ databases">
        <title>Complete genome sequence of Candidatus Uab amorphum.</title>
        <authorList>
            <person name="Shiratori T."/>
            <person name="Suzuki S."/>
            <person name="Kakizawa Y."/>
            <person name="Ishida K."/>
        </authorList>
    </citation>
    <scope>NUCLEOTIDE SEQUENCE [LARGE SCALE GENOMIC DNA]</scope>
    <source>
        <strain evidence="2 3">SRT547</strain>
    </source>
</reference>
<dbReference type="RefSeq" id="WP_173013595.1">
    <property type="nucleotide sequence ID" value="NZ_AP019860.1"/>
</dbReference>
<sequence>MSKLPIIFLLCCSALHAHTFWLQPSSFTPVKNEVVKMKIQIGHVKEPIEYTRNPYHIRRFLLHHNKKSVPVVGFAGRSPAGFFRVREQGSHTISYESFTSLSSMTKEKFAKYLAEEAFVSVEIPQKDMIHEHYLRCAKAIVQVGKEEQYTPCKVGMPIELICETNPQHGKDSLNVQLLYKNKPLPNNNLRIVSLDDYAEKVVKTTKEGRAVLQLTPGKWLISSIVIEKHTATPNVDFDSFWASLTFTIPK</sequence>
<dbReference type="KEGG" id="uam:UABAM_05425"/>
<evidence type="ECO:0000313" key="3">
    <source>
        <dbReference type="Proteomes" id="UP000326354"/>
    </source>
</evidence>
<dbReference type="EMBL" id="AP019860">
    <property type="protein sequence ID" value="BBM87023.1"/>
    <property type="molecule type" value="Genomic_DNA"/>
</dbReference>
<evidence type="ECO:0000313" key="2">
    <source>
        <dbReference type="EMBL" id="BBM87023.1"/>
    </source>
</evidence>
<proteinExistence type="predicted"/>
<evidence type="ECO:0000256" key="1">
    <source>
        <dbReference type="SAM" id="SignalP"/>
    </source>
</evidence>